<sequence length="106" mass="12627">MLERSSFLDNNTPKSHQNVHENSDKTLELLYRDDQQHQQQQESTAKSSHHWYVDENFVTRAELYAITTIPDQNLNFDTINNIQNNMYFYLVMNDKVQQQVGLHNKK</sequence>
<name>A0AA88GQL7_NAELO</name>
<evidence type="ECO:0000313" key="2">
    <source>
        <dbReference type="EMBL" id="KAG2387095.1"/>
    </source>
</evidence>
<keyword evidence="3" id="KW-1185">Reference proteome</keyword>
<evidence type="ECO:0000313" key="3">
    <source>
        <dbReference type="Proteomes" id="UP000816034"/>
    </source>
</evidence>
<dbReference type="AlphaFoldDB" id="A0AA88GQL7"/>
<feature type="compositionally biased region" description="Basic and acidic residues" evidence="1">
    <location>
        <begin position="18"/>
        <end position="36"/>
    </location>
</feature>
<dbReference type="RefSeq" id="XP_044551087.1">
    <property type="nucleotide sequence ID" value="XM_044691515.1"/>
</dbReference>
<organism evidence="2 3">
    <name type="scientific">Naegleria lovaniensis</name>
    <name type="common">Amoeba</name>
    <dbReference type="NCBI Taxonomy" id="51637"/>
    <lineage>
        <taxon>Eukaryota</taxon>
        <taxon>Discoba</taxon>
        <taxon>Heterolobosea</taxon>
        <taxon>Tetramitia</taxon>
        <taxon>Eutetramitia</taxon>
        <taxon>Vahlkampfiidae</taxon>
        <taxon>Naegleria</taxon>
    </lineage>
</organism>
<dbReference type="EMBL" id="PYSW02000014">
    <property type="protein sequence ID" value="KAG2387095.1"/>
    <property type="molecule type" value="Genomic_DNA"/>
</dbReference>
<protein>
    <submittedName>
        <fullName evidence="2">Uncharacterized protein</fullName>
    </submittedName>
</protein>
<dbReference type="GeneID" id="68094586"/>
<proteinExistence type="predicted"/>
<dbReference type="Proteomes" id="UP000816034">
    <property type="component" value="Unassembled WGS sequence"/>
</dbReference>
<feature type="compositionally biased region" description="Polar residues" evidence="1">
    <location>
        <begin position="7"/>
        <end position="16"/>
    </location>
</feature>
<evidence type="ECO:0000256" key="1">
    <source>
        <dbReference type="SAM" id="MobiDB-lite"/>
    </source>
</evidence>
<comment type="caution">
    <text evidence="2">The sequence shown here is derived from an EMBL/GenBank/DDBJ whole genome shotgun (WGS) entry which is preliminary data.</text>
</comment>
<accession>A0AA88GQL7</accession>
<reference evidence="2 3" key="1">
    <citation type="journal article" date="2018" name="BMC Genomics">
        <title>The genome of Naegleria lovaniensis, the basis for a comparative approach to unravel pathogenicity factors of the human pathogenic amoeba N. fowleri.</title>
        <authorList>
            <person name="Liechti N."/>
            <person name="Schurch N."/>
            <person name="Bruggmann R."/>
            <person name="Wittwer M."/>
        </authorList>
    </citation>
    <scope>NUCLEOTIDE SEQUENCE [LARGE SCALE GENOMIC DNA]</scope>
    <source>
        <strain evidence="2 3">ATCC 30569</strain>
    </source>
</reference>
<feature type="region of interest" description="Disordered" evidence="1">
    <location>
        <begin position="1"/>
        <end position="49"/>
    </location>
</feature>
<gene>
    <name evidence="2" type="ORF">C9374_002130</name>
</gene>